<dbReference type="InterPro" id="IPR036134">
    <property type="entry name" value="Crypto/Photolyase_FAD-like_sf"/>
</dbReference>
<comment type="cofactor">
    <cofactor evidence="7">
        <name>(6R)-5,10-methylene-5,6,7,8-tetrahydrofolate</name>
        <dbReference type="ChEBI" id="CHEBI:15636"/>
    </cofactor>
    <text evidence="7">Binds 1 5,10-methenyltetrahydrofolate (MTHF) per subunit.</text>
</comment>
<name>A0A7X0ET87_9PSED</name>
<evidence type="ECO:0000256" key="4">
    <source>
        <dbReference type="ARBA" id="ARBA00022827"/>
    </source>
</evidence>
<dbReference type="GO" id="GO:0003677">
    <property type="term" value="F:DNA binding"/>
    <property type="evidence" value="ECO:0007669"/>
    <property type="project" value="TreeGrafter"/>
</dbReference>
<dbReference type="Pfam" id="PF03441">
    <property type="entry name" value="FAD_binding_7"/>
    <property type="match status" value="1"/>
</dbReference>
<dbReference type="RefSeq" id="WP_184681022.1">
    <property type="nucleotide sequence ID" value="NZ_JACHLL010000001.1"/>
</dbReference>
<dbReference type="GO" id="GO:0003904">
    <property type="term" value="F:deoxyribodipyrimidine photo-lyase activity"/>
    <property type="evidence" value="ECO:0007669"/>
    <property type="project" value="TreeGrafter"/>
</dbReference>
<gene>
    <name evidence="9" type="ORF">HNP49_000939</name>
</gene>
<keyword evidence="4 6" id="KW-0274">FAD</keyword>
<evidence type="ECO:0000256" key="2">
    <source>
        <dbReference type="ARBA" id="ARBA00017881"/>
    </source>
</evidence>
<evidence type="ECO:0000313" key="10">
    <source>
        <dbReference type="Proteomes" id="UP000557193"/>
    </source>
</evidence>
<comment type="function">
    <text evidence="7">May have a photoreceptor function.</text>
</comment>
<dbReference type="AlphaFoldDB" id="A0A7X0ET87"/>
<protein>
    <recommendedName>
        <fullName evidence="2 7">Cryptochrome DASH</fullName>
    </recommendedName>
</protein>
<dbReference type="GO" id="GO:0000719">
    <property type="term" value="P:photoreactive repair"/>
    <property type="evidence" value="ECO:0007669"/>
    <property type="project" value="TreeGrafter"/>
</dbReference>
<dbReference type="Gene3D" id="1.25.40.80">
    <property type="match status" value="1"/>
</dbReference>
<evidence type="ECO:0000313" key="9">
    <source>
        <dbReference type="EMBL" id="MBB6340789.1"/>
    </source>
</evidence>
<dbReference type="EMBL" id="JACHLL010000001">
    <property type="protein sequence ID" value="MBB6340789.1"/>
    <property type="molecule type" value="Genomic_DNA"/>
</dbReference>
<dbReference type="SUPFAM" id="SSF52425">
    <property type="entry name" value="Cryptochrome/photolyase, N-terminal domain"/>
    <property type="match status" value="1"/>
</dbReference>
<dbReference type="Gene3D" id="1.10.579.10">
    <property type="entry name" value="DNA Cyclobutane Dipyrimidine Photolyase, subunit A, domain 3"/>
    <property type="match status" value="1"/>
</dbReference>
<evidence type="ECO:0000256" key="5">
    <source>
        <dbReference type="ARBA" id="ARBA00022991"/>
    </source>
</evidence>
<comment type="caution">
    <text evidence="9">The sequence shown here is derived from an EMBL/GenBank/DDBJ whole genome shotgun (WGS) entry which is preliminary data.</text>
</comment>
<dbReference type="PROSITE" id="PS00394">
    <property type="entry name" value="DNA_PHOTOLYASES_1_1"/>
    <property type="match status" value="1"/>
</dbReference>
<keyword evidence="10" id="KW-1185">Reference proteome</keyword>
<dbReference type="InterPro" id="IPR036155">
    <property type="entry name" value="Crypto/Photolyase_N_sf"/>
</dbReference>
<proteinExistence type="inferred from homology"/>
<comment type="cofactor">
    <cofactor evidence="6 7">
        <name>FAD</name>
        <dbReference type="ChEBI" id="CHEBI:57692"/>
    </cofactor>
    <text evidence="6 7">Binds 1 FAD per subunit.</text>
</comment>
<feature type="binding site" evidence="6">
    <location>
        <begin position="382"/>
        <end position="384"/>
    </location>
    <ligand>
        <name>FAD</name>
        <dbReference type="ChEBI" id="CHEBI:57692"/>
    </ligand>
</feature>
<sequence>MLRSLLWFKQDLRLDDHPALQAAEAADELLAVYVLDPQLFEASALGPRRLGVHRTRFLLESLTTLDHGLRQLGSRLLVLQGQAEQLIPELVQRLQLDEVLTLEEIAPEERQQVQRVRQQLGQVSLRELPGNHLLSREQLPCLVAQLPSMFSQFRQLLEERVLVFQPRPLPARLPMPPQGSAQLFGPLPTLNQLGLGEPVPVANSAFPFAGGESAAQARLRDYLWVSQNVRTYQETRNGLIGSEYSSKLSPWLANGSLSPRRVMAELRRHESRYGRNESTLALTDELYWREFFRWTLVRHGSALFQAGGLKATVLAPQQVDQRYQQWCQGRTGMPLVDANMRELAATGFMSNRGRQIVASYLINDLQQDWRHGAAWFEEHLLDYDPASNWGNWAYLAGVGSDPRRQRLFNALRQARQYDPQADYISLWLPELRSVPQHLRHTPFLLSGLQLDALRYPRLEQVPDSWKPYLPVAA</sequence>
<evidence type="ECO:0000256" key="6">
    <source>
        <dbReference type="PIRSR" id="PIRSR602081-1"/>
    </source>
</evidence>
<dbReference type="SUPFAM" id="SSF48173">
    <property type="entry name" value="Cryptochrome/photolyase FAD-binding domain"/>
    <property type="match status" value="1"/>
</dbReference>
<feature type="binding site" evidence="6">
    <location>
        <position position="232"/>
    </location>
    <ligand>
        <name>FAD</name>
        <dbReference type="ChEBI" id="CHEBI:57692"/>
    </ligand>
</feature>
<evidence type="ECO:0000256" key="7">
    <source>
        <dbReference type="RuleBase" id="RU367151"/>
    </source>
</evidence>
<feature type="domain" description="Photolyase/cryptochrome alpha/beta" evidence="8">
    <location>
        <begin position="2"/>
        <end position="133"/>
    </location>
</feature>
<dbReference type="Proteomes" id="UP000557193">
    <property type="component" value="Unassembled WGS sequence"/>
</dbReference>
<evidence type="ECO:0000256" key="1">
    <source>
        <dbReference type="ARBA" id="ARBA00005862"/>
    </source>
</evidence>
<comment type="similarity">
    <text evidence="1 7">Belongs to the DNA photolyase class-1 family.</text>
</comment>
<keyword evidence="9" id="KW-0456">Lyase</keyword>
<feature type="binding site" evidence="6">
    <location>
        <begin position="245"/>
        <end position="249"/>
    </location>
    <ligand>
        <name>FAD</name>
        <dbReference type="ChEBI" id="CHEBI:57692"/>
    </ligand>
</feature>
<feature type="binding site" evidence="6">
    <location>
        <begin position="285"/>
        <end position="292"/>
    </location>
    <ligand>
        <name>FAD</name>
        <dbReference type="ChEBI" id="CHEBI:57692"/>
    </ligand>
</feature>
<dbReference type="InterPro" id="IPR005101">
    <property type="entry name" value="Cryptochr/Photolyase_FAD-bd"/>
</dbReference>
<keyword evidence="5 7" id="KW-0157">Chromophore</keyword>
<dbReference type="PANTHER" id="PTHR11455:SF22">
    <property type="entry name" value="CRYPTOCHROME DASH"/>
    <property type="match status" value="1"/>
</dbReference>
<dbReference type="NCBIfam" id="TIGR02765">
    <property type="entry name" value="crypto_DASH"/>
    <property type="match status" value="1"/>
</dbReference>
<keyword evidence="3 6" id="KW-0285">Flavoprotein</keyword>
<dbReference type="InterPro" id="IPR002081">
    <property type="entry name" value="Cryptochrome/DNA_photolyase_1"/>
</dbReference>
<dbReference type="Pfam" id="PF00875">
    <property type="entry name" value="DNA_photolyase"/>
    <property type="match status" value="1"/>
</dbReference>
<dbReference type="PRINTS" id="PR00147">
    <property type="entry name" value="DNAPHOTLYASE"/>
</dbReference>
<organism evidence="9 10">
    <name type="scientific">Pseudomonas fluvialis</name>
    <dbReference type="NCBI Taxonomy" id="1793966"/>
    <lineage>
        <taxon>Bacteria</taxon>
        <taxon>Pseudomonadati</taxon>
        <taxon>Pseudomonadota</taxon>
        <taxon>Gammaproteobacteria</taxon>
        <taxon>Pseudomonadales</taxon>
        <taxon>Pseudomonadaceae</taxon>
        <taxon>Pseudomonas</taxon>
    </lineage>
</organism>
<dbReference type="PROSITE" id="PS51645">
    <property type="entry name" value="PHR_CRY_ALPHA_BETA"/>
    <property type="match status" value="1"/>
</dbReference>
<dbReference type="InterPro" id="IPR006050">
    <property type="entry name" value="DNA_photolyase_N"/>
</dbReference>
<dbReference type="InterPro" id="IPR018394">
    <property type="entry name" value="DNA_photolyase_1_CS_C"/>
</dbReference>
<dbReference type="InterPro" id="IPR014729">
    <property type="entry name" value="Rossmann-like_a/b/a_fold"/>
</dbReference>
<dbReference type="GO" id="GO:0071949">
    <property type="term" value="F:FAD binding"/>
    <property type="evidence" value="ECO:0007669"/>
    <property type="project" value="TreeGrafter"/>
</dbReference>
<dbReference type="PANTHER" id="PTHR11455">
    <property type="entry name" value="CRYPTOCHROME"/>
    <property type="match status" value="1"/>
</dbReference>
<reference evidence="9 10" key="1">
    <citation type="submission" date="2020-08" db="EMBL/GenBank/DDBJ databases">
        <title>Functional genomics of gut bacteria from endangered species of beetles.</title>
        <authorList>
            <person name="Carlos-Shanley C."/>
        </authorList>
    </citation>
    <scope>NUCLEOTIDE SEQUENCE [LARGE SCALE GENOMIC DNA]</scope>
    <source>
        <strain evidence="9 10">S00202</strain>
    </source>
</reference>
<evidence type="ECO:0000259" key="8">
    <source>
        <dbReference type="PROSITE" id="PS51645"/>
    </source>
</evidence>
<accession>A0A7X0ET87</accession>
<evidence type="ECO:0000256" key="3">
    <source>
        <dbReference type="ARBA" id="ARBA00022630"/>
    </source>
</evidence>
<dbReference type="InterPro" id="IPR014133">
    <property type="entry name" value="Cry_DASH"/>
</dbReference>
<dbReference type="Gene3D" id="3.40.50.620">
    <property type="entry name" value="HUPs"/>
    <property type="match status" value="1"/>
</dbReference>